<dbReference type="InterPro" id="IPR005839">
    <property type="entry name" value="Methylthiotransferase"/>
</dbReference>
<evidence type="ECO:0000256" key="8">
    <source>
        <dbReference type="ARBA" id="ARBA00053923"/>
    </source>
</evidence>
<dbReference type="FunFam" id="3.40.50.12160:FF:000003">
    <property type="entry name" value="CDK5 regulatory subunit-associated protein 1"/>
    <property type="match status" value="1"/>
</dbReference>
<dbReference type="PANTHER" id="PTHR43020:SF2">
    <property type="entry name" value="MITOCHONDRIAL TRNA METHYLTHIOTRANSFERASE CDK5RAP1"/>
    <property type="match status" value="1"/>
</dbReference>
<dbReference type="PROSITE" id="PS01278">
    <property type="entry name" value="MTTASE_RADICAL"/>
    <property type="match status" value="1"/>
</dbReference>
<organism evidence="13">
    <name type="scientific">Timema bartmani</name>
    <dbReference type="NCBI Taxonomy" id="61472"/>
    <lineage>
        <taxon>Eukaryota</taxon>
        <taxon>Metazoa</taxon>
        <taxon>Ecdysozoa</taxon>
        <taxon>Arthropoda</taxon>
        <taxon>Hexapoda</taxon>
        <taxon>Insecta</taxon>
        <taxon>Pterygota</taxon>
        <taxon>Neoptera</taxon>
        <taxon>Polyneoptera</taxon>
        <taxon>Phasmatodea</taxon>
        <taxon>Timematodea</taxon>
        <taxon>Timematoidea</taxon>
        <taxon>Timematidae</taxon>
        <taxon>Timema</taxon>
    </lineage>
</organism>
<dbReference type="Pfam" id="PF00919">
    <property type="entry name" value="UPF0004"/>
    <property type="match status" value="1"/>
</dbReference>
<dbReference type="GO" id="GO:0035597">
    <property type="term" value="F:tRNA-2-methylthio-N(6)-dimethylallyladenosine(37) synthase activity"/>
    <property type="evidence" value="ECO:0007669"/>
    <property type="project" value="TreeGrafter"/>
</dbReference>
<dbReference type="InterPro" id="IPR013848">
    <property type="entry name" value="Methylthiotransferase_N"/>
</dbReference>
<dbReference type="AlphaFoldDB" id="A0A7R9F787"/>
<accession>A0A7R9F787</accession>
<keyword evidence="5" id="KW-0479">Metal-binding</keyword>
<evidence type="ECO:0000256" key="5">
    <source>
        <dbReference type="ARBA" id="ARBA00022723"/>
    </source>
</evidence>
<dbReference type="GO" id="GO:0005739">
    <property type="term" value="C:mitochondrion"/>
    <property type="evidence" value="ECO:0007669"/>
    <property type="project" value="TreeGrafter"/>
</dbReference>
<dbReference type="PANTHER" id="PTHR43020">
    <property type="entry name" value="CDK5 REGULATORY SUBUNIT-ASSOCIATED PROTEIN 1"/>
    <property type="match status" value="1"/>
</dbReference>
<evidence type="ECO:0000256" key="2">
    <source>
        <dbReference type="ARBA" id="ARBA00009815"/>
    </source>
</evidence>
<reference evidence="13" key="1">
    <citation type="submission" date="2020-11" db="EMBL/GenBank/DDBJ databases">
        <authorList>
            <person name="Tran Van P."/>
        </authorList>
    </citation>
    <scope>NUCLEOTIDE SEQUENCE</scope>
</reference>
<dbReference type="PROSITE" id="PS51449">
    <property type="entry name" value="MTTASE_N"/>
    <property type="match status" value="1"/>
</dbReference>
<feature type="domain" description="Radical SAM core" evidence="12">
    <location>
        <begin position="268"/>
        <end position="526"/>
    </location>
</feature>
<evidence type="ECO:0000256" key="6">
    <source>
        <dbReference type="ARBA" id="ARBA00023004"/>
    </source>
</evidence>
<dbReference type="NCBIfam" id="TIGR00089">
    <property type="entry name" value="MiaB/RimO family radical SAM methylthiotransferase"/>
    <property type="match status" value="1"/>
</dbReference>
<evidence type="ECO:0000256" key="1">
    <source>
        <dbReference type="ARBA" id="ARBA00001966"/>
    </source>
</evidence>
<evidence type="ECO:0000313" key="13">
    <source>
        <dbReference type="EMBL" id="CAD7448153.1"/>
    </source>
</evidence>
<dbReference type="GO" id="GO:0051539">
    <property type="term" value="F:4 iron, 4 sulfur cluster binding"/>
    <property type="evidence" value="ECO:0007669"/>
    <property type="project" value="UniProtKB-KW"/>
</dbReference>
<evidence type="ECO:0000256" key="10">
    <source>
        <dbReference type="SAM" id="MobiDB-lite"/>
    </source>
</evidence>
<dbReference type="EMBL" id="OD569651">
    <property type="protein sequence ID" value="CAD7448153.1"/>
    <property type="molecule type" value="Genomic_DNA"/>
</dbReference>
<dbReference type="SFLD" id="SFLDG01082">
    <property type="entry name" value="B12-binding_domain_containing"/>
    <property type="match status" value="1"/>
</dbReference>
<keyword evidence="7" id="KW-0411">Iron-sulfur</keyword>
<dbReference type="GO" id="GO:0080090">
    <property type="term" value="P:regulation of primary metabolic process"/>
    <property type="evidence" value="ECO:0007669"/>
    <property type="project" value="UniProtKB-ARBA"/>
</dbReference>
<dbReference type="SUPFAM" id="SSF102114">
    <property type="entry name" value="Radical SAM enzymes"/>
    <property type="match status" value="1"/>
</dbReference>
<evidence type="ECO:0000256" key="7">
    <source>
        <dbReference type="ARBA" id="ARBA00023014"/>
    </source>
</evidence>
<dbReference type="Pfam" id="PF04055">
    <property type="entry name" value="Radical_SAM"/>
    <property type="match status" value="1"/>
</dbReference>
<dbReference type="Gene3D" id="3.40.50.12160">
    <property type="entry name" value="Methylthiotransferase, N-terminal domain"/>
    <property type="match status" value="1"/>
</dbReference>
<keyword evidence="3" id="KW-0004">4Fe-4S</keyword>
<gene>
    <name evidence="13" type="ORF">TBIB3V08_LOCUS10442</name>
</gene>
<dbReference type="InterPro" id="IPR023404">
    <property type="entry name" value="rSAM_horseshoe"/>
</dbReference>
<evidence type="ECO:0000256" key="9">
    <source>
        <dbReference type="ARBA" id="ARBA00074452"/>
    </source>
</evidence>
<comment type="cofactor">
    <cofactor evidence="1">
        <name>[4Fe-4S] cluster</name>
        <dbReference type="ChEBI" id="CHEBI:49883"/>
    </cofactor>
</comment>
<evidence type="ECO:0000259" key="12">
    <source>
        <dbReference type="PROSITE" id="PS51918"/>
    </source>
</evidence>
<protein>
    <recommendedName>
        <fullName evidence="9">CDK5RAP1-like protein</fullName>
    </recommendedName>
</protein>
<evidence type="ECO:0000259" key="11">
    <source>
        <dbReference type="PROSITE" id="PS51449"/>
    </source>
</evidence>
<dbReference type="InterPro" id="IPR058240">
    <property type="entry name" value="rSAM_sf"/>
</dbReference>
<dbReference type="InterPro" id="IPR006463">
    <property type="entry name" value="MiaB_methiolase"/>
</dbReference>
<dbReference type="SFLD" id="SFLDS00029">
    <property type="entry name" value="Radical_SAM"/>
    <property type="match status" value="1"/>
</dbReference>
<evidence type="ECO:0000256" key="4">
    <source>
        <dbReference type="ARBA" id="ARBA00022691"/>
    </source>
</evidence>
<dbReference type="InterPro" id="IPR038135">
    <property type="entry name" value="Methylthiotransferase_N_sf"/>
</dbReference>
<dbReference type="GO" id="GO:0060255">
    <property type="term" value="P:regulation of macromolecule metabolic process"/>
    <property type="evidence" value="ECO:0007669"/>
    <property type="project" value="UniProtKB-ARBA"/>
</dbReference>
<dbReference type="SFLD" id="SFLDF00413">
    <property type="entry name" value="CDK5RAP1"/>
    <property type="match status" value="1"/>
</dbReference>
<dbReference type="SMART" id="SM00729">
    <property type="entry name" value="Elp3"/>
    <property type="match status" value="1"/>
</dbReference>
<feature type="domain" description="MTTase N-terminal" evidence="11">
    <location>
        <begin position="122"/>
        <end position="244"/>
    </location>
</feature>
<sequence length="599" mass="67980">MKLKYKLNELFCYCTQIYTRKYYTLNKNIVHNVFKAFPFKHNINNNDLPLCRFSQESVSVVKTLQSSSSTTTNPTKKYNINDGPGLKDFLQGSSHYLEDPLQESCNVEVPYIETNCLQGMNRKVYFDVYGCQMNVNDTEVVWSILKNVGYTRTNSMEDADIVLVVTCAIREGAESKVWNKLQMLKGLKKKRAQNKCNTPMKIGVLGCMAERLKHQLIEKEQAVDLVAGPDSYKDLPRLLAVTDNNQTAVNVLLSLDETYADILPVRLNQDSVTAFVSIMRGCDNMCTYCIVPFTRGRERSRPIDSILEEVRLLSQQGVKEITLLGQNVNSYRDLSNETHYGGLPANEETHLVKGFRTVYKRKKGGLRFADLLDQVSRVDPNMRVRFTSPHPKDFPDEVLQLIQERANICRSLHLPAQSGSSAVLERMRRGYTREAYLDLVSHIRKWLPGVSLSSDFICGFCGETEQEYQETLSLIKQVGYDMAYLFSYSMREKTTAHRRFEDDVALETKKLRHMKMTTLYRQEAEKVNKAKIGELQLVLPSKRSESNMAGRNDGNTKVILPAGGIPESSSSQVSRDVKPGDYVVVLKSAVNCQSAPKKP</sequence>
<dbReference type="PROSITE" id="PS51918">
    <property type="entry name" value="RADICAL_SAM"/>
    <property type="match status" value="1"/>
</dbReference>
<feature type="region of interest" description="Disordered" evidence="10">
    <location>
        <begin position="543"/>
        <end position="576"/>
    </location>
</feature>
<evidence type="ECO:0000256" key="3">
    <source>
        <dbReference type="ARBA" id="ARBA00022485"/>
    </source>
</evidence>
<proteinExistence type="inferred from homology"/>
<dbReference type="GO" id="GO:0005829">
    <property type="term" value="C:cytosol"/>
    <property type="evidence" value="ECO:0007669"/>
    <property type="project" value="TreeGrafter"/>
</dbReference>
<keyword evidence="4" id="KW-0949">S-adenosyl-L-methionine</keyword>
<keyword evidence="6" id="KW-0408">Iron</keyword>
<dbReference type="SFLD" id="SFLDF00273">
    <property type="entry name" value="(dimethylallyl)adenosine_tRNA"/>
    <property type="match status" value="1"/>
</dbReference>
<dbReference type="SFLD" id="SFLDG01061">
    <property type="entry name" value="methylthiotransferase"/>
    <property type="match status" value="1"/>
</dbReference>
<dbReference type="InterPro" id="IPR007197">
    <property type="entry name" value="rSAM"/>
</dbReference>
<dbReference type="GO" id="GO:0046872">
    <property type="term" value="F:metal ion binding"/>
    <property type="evidence" value="ECO:0007669"/>
    <property type="project" value="UniProtKB-KW"/>
</dbReference>
<dbReference type="InterPro" id="IPR006638">
    <property type="entry name" value="Elp3/MiaA/NifB-like_rSAM"/>
</dbReference>
<comment type="similarity">
    <text evidence="2">Belongs to the methylthiotransferase family. MiaB subfamily.</text>
</comment>
<feature type="compositionally biased region" description="Polar residues" evidence="10">
    <location>
        <begin position="546"/>
        <end position="555"/>
    </location>
</feature>
<dbReference type="Gene3D" id="3.80.30.20">
    <property type="entry name" value="tm_1862 like domain"/>
    <property type="match status" value="1"/>
</dbReference>
<comment type="function">
    <text evidence="8">Potential regulator of CDK5 activity.</text>
</comment>
<dbReference type="FunFam" id="3.80.30.20:FF:000003">
    <property type="entry name" value="CDK5 regulatory subunit-associated protein 1"/>
    <property type="match status" value="1"/>
</dbReference>
<name>A0A7R9F787_9NEOP</name>
<dbReference type="InterPro" id="IPR020612">
    <property type="entry name" value="Methylthiotransferase_CS"/>
</dbReference>